<dbReference type="Gene3D" id="3.40.1710.10">
    <property type="entry name" value="abc type-2 transporter like domain"/>
    <property type="match status" value="1"/>
</dbReference>
<dbReference type="SUPFAM" id="SSF58104">
    <property type="entry name" value="Methyl-accepting chemotaxis protein (MCP) signaling domain"/>
    <property type="match status" value="1"/>
</dbReference>
<dbReference type="RefSeq" id="WP_096882333.1">
    <property type="nucleotide sequence ID" value="NZ_CP023482.1"/>
</dbReference>
<keyword evidence="3 6" id="KW-1133">Transmembrane helix</keyword>
<evidence type="ECO:0000256" key="4">
    <source>
        <dbReference type="ARBA" id="ARBA00023136"/>
    </source>
</evidence>
<dbReference type="NCBIfam" id="TIGR03062">
    <property type="entry name" value="pip_yhgE_Cterm"/>
    <property type="match status" value="1"/>
</dbReference>
<feature type="transmembrane region" description="Helical" evidence="6">
    <location>
        <begin position="840"/>
        <end position="859"/>
    </location>
</feature>
<proteinExistence type="predicted"/>
<dbReference type="PANTHER" id="PTHR43077:SF5">
    <property type="entry name" value="PHAGE INFECTION PROTEIN"/>
    <property type="match status" value="1"/>
</dbReference>
<evidence type="ECO:0000259" key="7">
    <source>
        <dbReference type="Pfam" id="PF12698"/>
    </source>
</evidence>
<feature type="transmembrane region" description="Helical" evidence="6">
    <location>
        <begin position="896"/>
        <end position="917"/>
    </location>
</feature>
<feature type="domain" description="ABC-2 type transporter transmembrane" evidence="7">
    <location>
        <begin position="39"/>
        <end position="177"/>
    </location>
</feature>
<accession>A0ABM6PL96</accession>
<keyword evidence="4 6" id="KW-0472">Membrane</keyword>
<dbReference type="PANTHER" id="PTHR43077">
    <property type="entry name" value="TRANSPORT PERMEASE YVFS-RELATED"/>
    <property type="match status" value="1"/>
</dbReference>
<feature type="transmembrane region" description="Helical" evidence="6">
    <location>
        <begin position="773"/>
        <end position="793"/>
    </location>
</feature>
<evidence type="ECO:0000256" key="6">
    <source>
        <dbReference type="SAM" id="Phobius"/>
    </source>
</evidence>
<evidence type="ECO:0000256" key="1">
    <source>
        <dbReference type="ARBA" id="ARBA00004141"/>
    </source>
</evidence>
<keyword evidence="9" id="KW-1185">Reference proteome</keyword>
<evidence type="ECO:0000313" key="8">
    <source>
        <dbReference type="EMBL" id="ATH95747.1"/>
    </source>
</evidence>
<feature type="transmembrane region" description="Helical" evidence="6">
    <location>
        <begin position="813"/>
        <end position="833"/>
    </location>
</feature>
<dbReference type="InterPro" id="IPR013525">
    <property type="entry name" value="ABC2_TM"/>
</dbReference>
<evidence type="ECO:0000256" key="5">
    <source>
        <dbReference type="SAM" id="MobiDB-lite"/>
    </source>
</evidence>
<protein>
    <recommendedName>
        <fullName evidence="7">ABC-2 type transporter transmembrane domain-containing protein</fullName>
    </recommendedName>
</protein>
<organism evidence="8 9">
    <name type="scientific">Dermabacter jinjuensis</name>
    <dbReference type="NCBI Taxonomy" id="1667168"/>
    <lineage>
        <taxon>Bacteria</taxon>
        <taxon>Bacillati</taxon>
        <taxon>Actinomycetota</taxon>
        <taxon>Actinomycetes</taxon>
        <taxon>Micrococcales</taxon>
        <taxon>Dermabacteraceae</taxon>
        <taxon>Dermabacter</taxon>
    </lineage>
</organism>
<comment type="subcellular location">
    <subcellularLocation>
        <location evidence="1">Membrane</location>
        <topology evidence="1">Multi-pass membrane protein</topology>
    </subcellularLocation>
</comment>
<dbReference type="InterPro" id="IPR023908">
    <property type="entry name" value="xxxLxxG_rpt"/>
</dbReference>
<feature type="region of interest" description="Disordered" evidence="5">
    <location>
        <begin position="202"/>
        <end position="222"/>
    </location>
</feature>
<evidence type="ECO:0000256" key="2">
    <source>
        <dbReference type="ARBA" id="ARBA00022692"/>
    </source>
</evidence>
<feature type="region of interest" description="Disordered" evidence="5">
    <location>
        <begin position="932"/>
        <end position="1009"/>
    </location>
</feature>
<evidence type="ECO:0000313" key="9">
    <source>
        <dbReference type="Proteomes" id="UP000815698"/>
    </source>
</evidence>
<feature type="compositionally biased region" description="Acidic residues" evidence="5">
    <location>
        <begin position="968"/>
        <end position="998"/>
    </location>
</feature>
<reference evidence="8 9" key="1">
    <citation type="journal article" date="2016" name="Int. J. Syst. Evol. Microbiol.">
        <title>Dermabacter jinjuensis sp. nov., a novel species of the genus Dermabacter isolated from a clinical specimen.</title>
        <authorList>
            <person name="Park Y.K."/>
            <person name="Lee K.M."/>
            <person name="Lee W.K."/>
            <person name="Cho M.J."/>
            <person name="Lee H.S."/>
            <person name="Cho Y.G."/>
            <person name="Lee Y.C."/>
            <person name="Lee W.K."/>
            <person name="Seong W.K."/>
            <person name="Hwang K.J."/>
        </authorList>
    </citation>
    <scope>NUCLEOTIDE SEQUENCE [LARGE SCALE GENOMIC DNA]</scope>
    <source>
        <strain evidence="8 9">32T</strain>
    </source>
</reference>
<dbReference type="NCBIfam" id="TIGR03061">
    <property type="entry name" value="pip_yhgE_Nterm"/>
    <property type="match status" value="1"/>
</dbReference>
<sequence>MSQNNLKAMRTAKANSIARRLRSSGNSLSIIRVMILVIGVSLVPLVYAALLTWSNVDPINRLHQVPAAVVNLDKGNTDPDLDLGDELTDELLDSTSNNNLDWTEMSESRANKALQDGEIYAVLRIPENFSTNVASVGNDDPSTAAKAELSITTNDAKNMISGNLAQSILTKVTDSLNEKVSDEYLHNIYAGFNDMHDSLSDAEDGAGQLADGSSDAKDGADKLADGTTTAKDGSGQLVDGTAAAKDGTAQLADGTTTAKDGSGKLVVGLGDLKDGTVTLANGANTLANGTTQLKDATGRAAVGAGDLANGVGRLDSAAGQLSDGASQVNNGAIRLRDGLTDAQDGSAKLAEGLNELNSKTSILPGAVAELKKGSAALADGSELIAERMEDLSDRGPAIVDDLHKVKDKTRGAHDEAVELKKLTVEDVEGTEDYAESLADIQEHWDEMDPEQQKLAIDGLKSGADQIAERSRKINAGVSDLDLKIIVPLDVAAHALDNKVNELPALFDHAAEKSREVADKFKRLDDGVGELDAKSTELVDGINQLATGANTLDDGLGKLSNGAGDLTNGTGRLADGTSQLKDGTGTAYAGASTLADGASKLDAASGKLNDGAQRLATGSSDLTTGAGKLQDGAIKLDGGIGKLNDGAVKLHDGSIKLNDGAVKLNDGLGKLKDGATELGGGLGKLKDGANELHDGLADGVEQVPNYSTSEKDHLASVASQQVDLSKHRLHEVESYGYGLGPYFMTLSLWIGALAFFLVFPALSGRRVGSNMPAAMVALASYLPGALVSVLQSVLMVSTVHFLVGIDMMRLGQAFLISFIASLTFMALNQALVACFGPVGRFMSLIFTVLQLASAGATYPIETTPKFFQIISPYLPFTSVVNALRVAIAGGSINFAHLIWIMVAYSAVAFVMLLFGIRAKRRVEKIKKKLHDRVENAAQDEASTGEGAEGAEESDGSSDTEDAPQPGDAEGAEDTEDTEESAVAEEQQDAGEAAESETPESGEGSAPGEKA</sequence>
<feature type="transmembrane region" description="Helical" evidence="6">
    <location>
        <begin position="741"/>
        <end position="761"/>
    </location>
</feature>
<dbReference type="InterPro" id="IPR051328">
    <property type="entry name" value="T7SS_ABC-Transporter"/>
</dbReference>
<name>A0ABM6PL96_9MICO</name>
<feature type="compositionally biased region" description="Acidic residues" evidence="5">
    <location>
        <begin position="947"/>
        <end position="960"/>
    </location>
</feature>
<dbReference type="EMBL" id="CP023482">
    <property type="protein sequence ID" value="ATH95747.1"/>
    <property type="molecule type" value="Genomic_DNA"/>
</dbReference>
<dbReference type="InterPro" id="IPR017500">
    <property type="entry name" value="Phage_infect_YhgE_N"/>
</dbReference>
<gene>
    <name evidence="8" type="ORF">COP05_00525</name>
</gene>
<feature type="domain" description="ABC-2 type transporter transmembrane" evidence="7">
    <location>
        <begin position="713"/>
        <end position="912"/>
    </location>
</feature>
<dbReference type="Gene3D" id="1.10.287.950">
    <property type="entry name" value="Methyl-accepting chemotaxis protein"/>
    <property type="match status" value="2"/>
</dbReference>
<keyword evidence="2 6" id="KW-0812">Transmembrane</keyword>
<feature type="transmembrane region" description="Helical" evidence="6">
    <location>
        <begin position="29"/>
        <end position="53"/>
    </location>
</feature>
<dbReference type="Pfam" id="PF12698">
    <property type="entry name" value="ABC2_membrane_3"/>
    <property type="match status" value="2"/>
</dbReference>
<evidence type="ECO:0000256" key="3">
    <source>
        <dbReference type="ARBA" id="ARBA00022989"/>
    </source>
</evidence>
<dbReference type="InterPro" id="IPR017501">
    <property type="entry name" value="Phage_infect_YhgE_C"/>
</dbReference>
<dbReference type="NCBIfam" id="TIGR03057">
    <property type="entry name" value="xxxLxxG_by_4"/>
    <property type="match status" value="13"/>
</dbReference>
<dbReference type="Proteomes" id="UP000815698">
    <property type="component" value="Chromosome"/>
</dbReference>